<reference evidence="1" key="1">
    <citation type="submission" date="2023-10" db="EMBL/GenBank/DDBJ databases">
        <title>Genome assembly of Pristionchus species.</title>
        <authorList>
            <person name="Yoshida K."/>
            <person name="Sommer R.J."/>
        </authorList>
    </citation>
    <scope>NUCLEOTIDE SEQUENCE</scope>
    <source>
        <strain evidence="1">RS0144</strain>
    </source>
</reference>
<keyword evidence="2" id="KW-1185">Reference proteome</keyword>
<dbReference type="PANTHER" id="PTHR31578">
    <property type="entry name" value="PROTEIN CBG21223-RELATED"/>
    <property type="match status" value="1"/>
</dbReference>
<protein>
    <submittedName>
        <fullName evidence="1">Uncharacterized protein</fullName>
    </submittedName>
</protein>
<dbReference type="InterPro" id="IPR021010">
    <property type="entry name" value="Cytosolic_motility_protein"/>
</dbReference>
<comment type="caution">
    <text evidence="1">The sequence shown here is derived from an EMBL/GenBank/DDBJ whole genome shotgun (WGS) entry which is preliminary data.</text>
</comment>
<dbReference type="PANTHER" id="PTHR31578:SF3">
    <property type="entry name" value="NEMATODE SPECIFIC PEPTIDE FAMILY"/>
    <property type="match status" value="1"/>
</dbReference>
<dbReference type="SUPFAM" id="SSF141739">
    <property type="entry name" value="MFPT repeat-like"/>
    <property type="match status" value="1"/>
</dbReference>
<accession>A0AAV5SND5</accession>
<evidence type="ECO:0000313" key="2">
    <source>
        <dbReference type="Proteomes" id="UP001432027"/>
    </source>
</evidence>
<feature type="non-terminal residue" evidence="1">
    <location>
        <position position="1"/>
    </location>
</feature>
<proteinExistence type="predicted"/>
<dbReference type="EMBL" id="BTSX01000002">
    <property type="protein sequence ID" value="GMS84070.1"/>
    <property type="molecule type" value="Genomic_DNA"/>
</dbReference>
<evidence type="ECO:0000313" key="1">
    <source>
        <dbReference type="EMBL" id="GMS84070.1"/>
    </source>
</evidence>
<gene>
    <name evidence="1" type="ORF">PENTCL1PPCAC_6245</name>
</gene>
<dbReference type="Proteomes" id="UP001432027">
    <property type="component" value="Unassembled WGS sequence"/>
</dbReference>
<name>A0AAV5SND5_9BILA</name>
<sequence>FSPLSMTQVCDVWKASQAGGTNKTPQSNCTCVSCYARRLSHHRKLMNCDEWEDVTYGDILTEKKQQALARAKTKGGLSAKGESQQMVVLWYLHGRPLMGRGWIEDNALKAIFVHKGKEYSGRQLAGIQVFVQSSSLSVGFEYVWMNFEQWTSLGDRDITTAVQVGHVAPCIINHEGKEVLGSLEMDTEVAEGFVDGKCVKKDGAAIKGLLILCRKDIEDIVGL</sequence>
<organism evidence="1 2">
    <name type="scientific">Pristionchus entomophagus</name>
    <dbReference type="NCBI Taxonomy" id="358040"/>
    <lineage>
        <taxon>Eukaryota</taxon>
        <taxon>Metazoa</taxon>
        <taxon>Ecdysozoa</taxon>
        <taxon>Nematoda</taxon>
        <taxon>Chromadorea</taxon>
        <taxon>Rhabditida</taxon>
        <taxon>Rhabditina</taxon>
        <taxon>Diplogasteromorpha</taxon>
        <taxon>Diplogasteroidea</taxon>
        <taxon>Neodiplogasteridae</taxon>
        <taxon>Pristionchus</taxon>
    </lineage>
</organism>
<dbReference type="AlphaFoldDB" id="A0AAV5SND5"/>
<dbReference type="Pfam" id="PF12150">
    <property type="entry name" value="MFP2b"/>
    <property type="match status" value="1"/>
</dbReference>